<dbReference type="Proteomes" id="UP001188597">
    <property type="component" value="Unassembled WGS sequence"/>
</dbReference>
<name>A0AA88XC05_9ASTE</name>
<gene>
    <name evidence="1" type="ORF">RJ639_000511</name>
</gene>
<dbReference type="InterPro" id="IPR000648">
    <property type="entry name" value="Oxysterol-bd"/>
</dbReference>
<sequence>MSAEKMDTQRYCHFHKDHGYTTEECKEKLPPTDSRLRPDQRCLENGKYKMANAEKLQREQRQRQMGILEDRVNPIFSALYGFTGASAPINKITSLTVIVGDTLVQATRTIDFLIVKVKSSYNGILGRAGLNKLQVVALTYHLVMKFPTPNGVGIVRGDQTLARKYVTSCKAEKTLTIDDQQDEQTIKRAEQTLKRAEPVETLISLPLIKGDEERQLQIGSTLKPVLHDQLIIFLLSNIDVFAWSKVDMPGIDTSVIIHRLSIDPNTEWSAYARKDSSQVPRGRQVKDDKRSSCREESRKAATQRLFFFFGSVCPRIS</sequence>
<dbReference type="PANTHER" id="PTHR33240">
    <property type="entry name" value="OS08G0508500 PROTEIN"/>
    <property type="match status" value="1"/>
</dbReference>
<dbReference type="SUPFAM" id="SSF144000">
    <property type="entry name" value="Oxysterol-binding protein-like"/>
    <property type="match status" value="1"/>
</dbReference>
<reference evidence="1" key="1">
    <citation type="submission" date="2022-12" db="EMBL/GenBank/DDBJ databases">
        <title>Draft genome assemblies for two species of Escallonia (Escalloniales).</title>
        <authorList>
            <person name="Chanderbali A."/>
            <person name="Dervinis C."/>
            <person name="Anghel I."/>
            <person name="Soltis D."/>
            <person name="Soltis P."/>
            <person name="Zapata F."/>
        </authorList>
    </citation>
    <scope>NUCLEOTIDE SEQUENCE</scope>
    <source>
        <strain evidence="1">UCBG64.0493</strain>
        <tissue evidence="1">Leaf</tissue>
    </source>
</reference>
<proteinExistence type="predicted"/>
<protein>
    <submittedName>
        <fullName evidence="1">Uncharacterized protein</fullName>
    </submittedName>
</protein>
<dbReference type="Pfam" id="PF01237">
    <property type="entry name" value="Oxysterol_BP"/>
    <property type="match status" value="1"/>
</dbReference>
<dbReference type="PANTHER" id="PTHR33240:SF15">
    <property type="entry name" value="GAG-PRO-LIKE PROTEIN"/>
    <property type="match status" value="1"/>
</dbReference>
<comment type="caution">
    <text evidence="1">The sequence shown here is derived from an EMBL/GenBank/DDBJ whole genome shotgun (WGS) entry which is preliminary data.</text>
</comment>
<evidence type="ECO:0000313" key="1">
    <source>
        <dbReference type="EMBL" id="KAK3043812.1"/>
    </source>
</evidence>
<dbReference type="AlphaFoldDB" id="A0AA88XC05"/>
<dbReference type="GO" id="GO:0008289">
    <property type="term" value="F:lipid binding"/>
    <property type="evidence" value="ECO:0007669"/>
    <property type="project" value="InterPro"/>
</dbReference>
<evidence type="ECO:0000313" key="2">
    <source>
        <dbReference type="Proteomes" id="UP001188597"/>
    </source>
</evidence>
<dbReference type="EMBL" id="JAVXUP010000001">
    <property type="protein sequence ID" value="KAK3043812.1"/>
    <property type="molecule type" value="Genomic_DNA"/>
</dbReference>
<dbReference type="InterPro" id="IPR037239">
    <property type="entry name" value="OSBP_sf"/>
</dbReference>
<organism evidence="1 2">
    <name type="scientific">Escallonia herrerae</name>
    <dbReference type="NCBI Taxonomy" id="1293975"/>
    <lineage>
        <taxon>Eukaryota</taxon>
        <taxon>Viridiplantae</taxon>
        <taxon>Streptophyta</taxon>
        <taxon>Embryophyta</taxon>
        <taxon>Tracheophyta</taxon>
        <taxon>Spermatophyta</taxon>
        <taxon>Magnoliopsida</taxon>
        <taxon>eudicotyledons</taxon>
        <taxon>Gunneridae</taxon>
        <taxon>Pentapetalae</taxon>
        <taxon>asterids</taxon>
        <taxon>campanulids</taxon>
        <taxon>Escalloniales</taxon>
        <taxon>Escalloniaceae</taxon>
        <taxon>Escallonia</taxon>
    </lineage>
</organism>
<accession>A0AA88XC05</accession>
<keyword evidence="2" id="KW-1185">Reference proteome</keyword>